<dbReference type="SMART" id="SM00248">
    <property type="entry name" value="ANK"/>
    <property type="match status" value="10"/>
</dbReference>
<dbReference type="PROSITE" id="PS50297">
    <property type="entry name" value="ANK_REP_REGION"/>
    <property type="match status" value="7"/>
</dbReference>
<dbReference type="KEGG" id="ggr:HKW67_14915"/>
<evidence type="ECO:0000313" key="5">
    <source>
        <dbReference type="EMBL" id="QJR36711.1"/>
    </source>
</evidence>
<accession>A0A6M4IX01</accession>
<protein>
    <submittedName>
        <fullName evidence="5">Uncharacterized protein</fullName>
    </submittedName>
</protein>
<dbReference type="RefSeq" id="WP_171226145.1">
    <property type="nucleotide sequence ID" value="NZ_CP053085.1"/>
</dbReference>
<feature type="repeat" description="ANK" evidence="3">
    <location>
        <begin position="81"/>
        <end position="113"/>
    </location>
</feature>
<feature type="repeat" description="ANK" evidence="3">
    <location>
        <begin position="115"/>
        <end position="147"/>
    </location>
</feature>
<reference evidence="5 6" key="1">
    <citation type="submission" date="2020-05" db="EMBL/GenBank/DDBJ databases">
        <title>Complete genome sequence of Gemmatimonas greenlandica TET16.</title>
        <authorList>
            <person name="Zeng Y."/>
        </authorList>
    </citation>
    <scope>NUCLEOTIDE SEQUENCE [LARGE SCALE GENOMIC DNA]</scope>
    <source>
        <strain evidence="5 6">TET16</strain>
    </source>
</reference>
<feature type="repeat" description="ANK" evidence="3">
    <location>
        <begin position="148"/>
        <end position="180"/>
    </location>
</feature>
<dbReference type="Proteomes" id="UP000500938">
    <property type="component" value="Chromosome"/>
</dbReference>
<evidence type="ECO:0000256" key="3">
    <source>
        <dbReference type="PROSITE-ProRule" id="PRU00023"/>
    </source>
</evidence>
<keyword evidence="1" id="KW-0677">Repeat</keyword>
<dbReference type="InterPro" id="IPR036770">
    <property type="entry name" value="Ankyrin_rpt-contain_sf"/>
</dbReference>
<feature type="repeat" description="ANK" evidence="3">
    <location>
        <begin position="371"/>
        <end position="403"/>
    </location>
</feature>
<keyword evidence="4" id="KW-0732">Signal</keyword>
<dbReference type="AlphaFoldDB" id="A0A6M4IX01"/>
<dbReference type="SUPFAM" id="SSF48403">
    <property type="entry name" value="Ankyrin repeat"/>
    <property type="match status" value="2"/>
</dbReference>
<dbReference type="Gene3D" id="1.25.40.20">
    <property type="entry name" value="Ankyrin repeat-containing domain"/>
    <property type="match status" value="4"/>
</dbReference>
<dbReference type="InterPro" id="IPR002110">
    <property type="entry name" value="Ankyrin_rpt"/>
</dbReference>
<feature type="repeat" description="ANK" evidence="3">
    <location>
        <begin position="182"/>
        <end position="214"/>
    </location>
</feature>
<dbReference type="Pfam" id="PF12796">
    <property type="entry name" value="Ank_2"/>
    <property type="match status" value="3"/>
</dbReference>
<organism evidence="5 6">
    <name type="scientific">Gemmatimonas groenlandica</name>
    <dbReference type="NCBI Taxonomy" id="2732249"/>
    <lineage>
        <taxon>Bacteria</taxon>
        <taxon>Pseudomonadati</taxon>
        <taxon>Gemmatimonadota</taxon>
        <taxon>Gemmatimonadia</taxon>
        <taxon>Gemmatimonadales</taxon>
        <taxon>Gemmatimonadaceae</taxon>
        <taxon>Gemmatimonas</taxon>
    </lineage>
</organism>
<proteinExistence type="predicted"/>
<gene>
    <name evidence="5" type="ORF">HKW67_14915</name>
</gene>
<dbReference type="EMBL" id="CP053085">
    <property type="protein sequence ID" value="QJR36711.1"/>
    <property type="molecule type" value="Genomic_DNA"/>
</dbReference>
<keyword evidence="2 3" id="KW-0040">ANK repeat</keyword>
<evidence type="ECO:0000256" key="4">
    <source>
        <dbReference type="SAM" id="SignalP"/>
    </source>
</evidence>
<evidence type="ECO:0000256" key="2">
    <source>
        <dbReference type="ARBA" id="ARBA00023043"/>
    </source>
</evidence>
<feature type="signal peptide" evidence="4">
    <location>
        <begin position="1"/>
        <end position="26"/>
    </location>
</feature>
<name>A0A6M4IX01_9BACT</name>
<dbReference type="Pfam" id="PF13637">
    <property type="entry name" value="Ank_4"/>
    <property type="match status" value="1"/>
</dbReference>
<dbReference type="PRINTS" id="PR01415">
    <property type="entry name" value="ANKYRIN"/>
</dbReference>
<keyword evidence="6" id="KW-1185">Reference proteome</keyword>
<sequence length="709" mass="72599">MIDRNGVRIGVAGALVLLSGALSPMAAQDTKSVVRVATAKSETTPAARVAPAVAEAAMQGDIAKVRALLAQQSDVNVAQGDGMTALHWAADRGDVAMTALLLRSGAKLTGTTKNGGYTPLHVAARAGHGAIVQALLAAGADAKSLTATGATAMHLAAAAGDAASVKALLAKKADPNARESAWGQTPLMFAAAENRGEAARALLAGGADPSIRTKMVDLTEELARQQAAAKKRNEVLFSYLPQKTRDSIIDASAKAAEKLMADAAAARNRAAATAGMAVPAAAAPAPAPAPTAVAAPAVAAAPAPKADPALRGYKIGVAAPPTNDLTPAQIQQAIEAGRALFSSGPVAKTTESAELFEGQVAGYEATVGSMGGMTALHHAARQGNIDAALAILDGGAKIDEVTTSDSTTALLMAAINGHFDLAMALVKRGANVKIGSSAGLTPLYAALNTMWAPRSRYPQPQAVQTQKVTHLELMDAMLTAGADPNVRLKKNLWFFAFNNCGNANCGLEALDGTSPFWRAAYAVDVDAMKLLKDHGAIDTLPSVRPVAANRANRARLAGGAGGPGDGPAAYVMPPDIDSASKAVPAGIGIYPVHAAAGVGYGNGFAGNSHRHAADGWMPAMKYLVEVLHADVNQRDVNGYTPLHHAAARGDNEMIKYLVSKGADPKAVARNGMTTVDMANGPVQRLRPFPETIQLLEKLGAKNSHRCVAC</sequence>
<evidence type="ECO:0000256" key="1">
    <source>
        <dbReference type="ARBA" id="ARBA00022737"/>
    </source>
</evidence>
<feature type="repeat" description="ANK" evidence="3">
    <location>
        <begin position="405"/>
        <end position="437"/>
    </location>
</feature>
<feature type="chain" id="PRO_5027003652" evidence="4">
    <location>
        <begin position="27"/>
        <end position="709"/>
    </location>
</feature>
<feature type="repeat" description="ANK" evidence="3">
    <location>
        <begin position="637"/>
        <end position="669"/>
    </location>
</feature>
<dbReference type="PANTHER" id="PTHR24171">
    <property type="entry name" value="ANKYRIN REPEAT DOMAIN-CONTAINING PROTEIN 39-RELATED"/>
    <property type="match status" value="1"/>
</dbReference>
<evidence type="ECO:0000313" key="6">
    <source>
        <dbReference type="Proteomes" id="UP000500938"/>
    </source>
</evidence>
<dbReference type="PROSITE" id="PS50088">
    <property type="entry name" value="ANK_REPEAT"/>
    <property type="match status" value="7"/>
</dbReference>